<comment type="caution">
    <text evidence="3">The sequence shown here is derived from an EMBL/GenBank/DDBJ whole genome shotgun (WGS) entry which is preliminary data.</text>
</comment>
<dbReference type="InterPro" id="IPR019198">
    <property type="entry name" value="Beta_propeller_containing"/>
</dbReference>
<accession>A0A365H025</accession>
<feature type="signal peptide" evidence="2">
    <location>
        <begin position="1"/>
        <end position="21"/>
    </location>
</feature>
<dbReference type="AlphaFoldDB" id="A0A365H025"/>
<evidence type="ECO:0000256" key="2">
    <source>
        <dbReference type="SAM" id="SignalP"/>
    </source>
</evidence>
<protein>
    <submittedName>
        <fullName evidence="3">Benzoate transporter</fullName>
    </submittedName>
</protein>
<evidence type="ECO:0000313" key="3">
    <source>
        <dbReference type="EMBL" id="RAY12445.1"/>
    </source>
</evidence>
<feature type="region of interest" description="Disordered" evidence="1">
    <location>
        <begin position="69"/>
        <end position="93"/>
    </location>
</feature>
<organism evidence="3 4">
    <name type="scientific">Actinomadura craniellae</name>
    <dbReference type="NCBI Taxonomy" id="2231787"/>
    <lineage>
        <taxon>Bacteria</taxon>
        <taxon>Bacillati</taxon>
        <taxon>Actinomycetota</taxon>
        <taxon>Actinomycetes</taxon>
        <taxon>Streptosporangiales</taxon>
        <taxon>Thermomonosporaceae</taxon>
        <taxon>Actinomadura</taxon>
    </lineage>
</organism>
<gene>
    <name evidence="3" type="ORF">DPM19_25195</name>
</gene>
<dbReference type="Proteomes" id="UP000251891">
    <property type="component" value="Unassembled WGS sequence"/>
</dbReference>
<dbReference type="RefSeq" id="WP_111870502.1">
    <property type="nucleotide sequence ID" value="NZ_QLYX01000013.1"/>
</dbReference>
<keyword evidence="4" id="KW-1185">Reference proteome</keyword>
<name>A0A365H025_9ACTN</name>
<feature type="chain" id="PRO_5039391204" evidence="2">
    <location>
        <begin position="22"/>
        <end position="614"/>
    </location>
</feature>
<keyword evidence="2" id="KW-0732">Signal</keyword>
<sequence length="614" mass="64663">MRPRRPLATALAAALAAGCLGGDAFRFPAAPDPPIRLVGFPSCVALLTELRRAAEPLVGPYGLPGDGPIRSEGRAAAGAAPAAPSPPAYSGTTVHEAGVDEPDQVKTDGRRIVALSQERLLVIDAASRRILHRLPLPGVFTGDLLLSGDRALVIVRDEATGIRGVPRPGRTRLLLVDLAGAPRVLGELSTRAHLVDARQTGTLARIVVRSGPRFGFPTPGMAASSSDIVQDNRRHVRTAPLDAWLPAFEVRTGAAPPRTVRPPCDRVSRPAAYTGTSMLTVLTVDLTGNLRDLAPVSIAAAGDTVYATATSLYIAGAPPLRPGPADGPRPRFDGKRLRPEEQHTDVHRFEVAGPGGRLRHTASGSVPGTLIGQYALSEHDGRLRVATTRLMAAGTGRAESEVTVLERHGSRLAPVGRIGGLGRGEHIYAVRFVGDLGYVVTFRQIDPLYALDLRDPRAPRLTGELKITGYSSHLLPVAPGRLLGVGQDADRTGRPLGVQVSLFDVTGPPRKVAGHQVPGTGSEVESDPHALLYWPPTGLAVVPVTSHREGTGQALVLAVRDGGISLTGTLRHPRGLPIRRALVIGDTLWTISGAGARAHHAGTLATQGWLAFRD</sequence>
<evidence type="ECO:0000256" key="1">
    <source>
        <dbReference type="SAM" id="MobiDB-lite"/>
    </source>
</evidence>
<dbReference type="PROSITE" id="PS51257">
    <property type="entry name" value="PROKAR_LIPOPROTEIN"/>
    <property type="match status" value="1"/>
</dbReference>
<proteinExistence type="predicted"/>
<dbReference type="EMBL" id="QLYX01000013">
    <property type="protein sequence ID" value="RAY12445.1"/>
    <property type="molecule type" value="Genomic_DNA"/>
</dbReference>
<reference evidence="3 4" key="1">
    <citation type="submission" date="2018-06" db="EMBL/GenBank/DDBJ databases">
        <title>Actinomadura craniellae sp. nov. isolated from marine sponge Craniella sp.</title>
        <authorList>
            <person name="Li L."/>
            <person name="Xu Q.H."/>
            <person name="Lin H.W."/>
            <person name="Lu Y.H."/>
        </authorList>
    </citation>
    <scope>NUCLEOTIDE SEQUENCE [LARGE SCALE GENOMIC DNA]</scope>
    <source>
        <strain evidence="3 4">LHW63021</strain>
    </source>
</reference>
<dbReference type="Pfam" id="PF09826">
    <property type="entry name" value="Beta_propel"/>
    <property type="match status" value="1"/>
</dbReference>
<evidence type="ECO:0000313" key="4">
    <source>
        <dbReference type="Proteomes" id="UP000251891"/>
    </source>
</evidence>
<dbReference type="OrthoDB" id="9778998at2"/>